<dbReference type="AlphaFoldDB" id="Q2H563"/>
<dbReference type="EMBL" id="CH408031">
    <property type="protein sequence ID" value="EAQ89583.1"/>
    <property type="molecule type" value="Genomic_DNA"/>
</dbReference>
<evidence type="ECO:0000313" key="1">
    <source>
        <dbReference type="EMBL" id="EAQ89583.1"/>
    </source>
</evidence>
<dbReference type="VEuPathDB" id="FungiDB:CHGG_06202"/>
<dbReference type="InParanoid" id="Q2H563"/>
<protein>
    <submittedName>
        <fullName evidence="1">Uncharacterized protein</fullName>
    </submittedName>
</protein>
<reference evidence="2" key="1">
    <citation type="journal article" date="2015" name="Genome Announc.">
        <title>Draft genome sequence of the cellulolytic fungus Chaetomium globosum.</title>
        <authorList>
            <person name="Cuomo C.A."/>
            <person name="Untereiner W.A."/>
            <person name="Ma L.-J."/>
            <person name="Grabherr M."/>
            <person name="Birren B.W."/>
        </authorList>
    </citation>
    <scope>NUCLEOTIDE SEQUENCE [LARGE SCALE GENOMIC DNA]</scope>
    <source>
        <strain evidence="2">ATCC 6205 / CBS 148.51 / DSM 1962 / NBRC 6347 / NRRL 1970</strain>
    </source>
</reference>
<sequence>MEHRGVKKAASSTDDHRASWFQEWDVMAESAQIEAADEEAGASL</sequence>
<dbReference type="GeneID" id="4390386"/>
<proteinExistence type="predicted"/>
<dbReference type="RefSeq" id="XP_001222297.1">
    <property type="nucleotide sequence ID" value="XM_001222296.1"/>
</dbReference>
<keyword evidence="2" id="KW-1185">Reference proteome</keyword>
<name>Q2H563_CHAGB</name>
<accession>Q2H563</accession>
<gene>
    <name evidence="1" type="ORF">CHGG_06202</name>
</gene>
<evidence type="ECO:0000313" key="2">
    <source>
        <dbReference type="Proteomes" id="UP000001056"/>
    </source>
</evidence>
<dbReference type="Proteomes" id="UP000001056">
    <property type="component" value="Unassembled WGS sequence"/>
</dbReference>
<organism evidence="1 2">
    <name type="scientific">Chaetomium globosum (strain ATCC 6205 / CBS 148.51 / DSM 1962 / NBRC 6347 / NRRL 1970)</name>
    <name type="common">Soil fungus</name>
    <dbReference type="NCBI Taxonomy" id="306901"/>
    <lineage>
        <taxon>Eukaryota</taxon>
        <taxon>Fungi</taxon>
        <taxon>Dikarya</taxon>
        <taxon>Ascomycota</taxon>
        <taxon>Pezizomycotina</taxon>
        <taxon>Sordariomycetes</taxon>
        <taxon>Sordariomycetidae</taxon>
        <taxon>Sordariales</taxon>
        <taxon>Chaetomiaceae</taxon>
        <taxon>Chaetomium</taxon>
    </lineage>
</organism>
<dbReference type="HOGENOM" id="CLU_3224500_0_0_1"/>